<organism evidence="6 7">
    <name type="scientific">Dyadobacter luticola</name>
    <dbReference type="NCBI Taxonomy" id="1979387"/>
    <lineage>
        <taxon>Bacteria</taxon>
        <taxon>Pseudomonadati</taxon>
        <taxon>Bacteroidota</taxon>
        <taxon>Cytophagia</taxon>
        <taxon>Cytophagales</taxon>
        <taxon>Spirosomataceae</taxon>
        <taxon>Dyadobacter</taxon>
    </lineage>
</organism>
<dbReference type="PIRSF" id="PIRSF000390">
    <property type="entry name" value="PLP_StrS"/>
    <property type="match status" value="1"/>
</dbReference>
<gene>
    <name evidence="6" type="ORF">FEN17_25575</name>
</gene>
<evidence type="ECO:0000313" key="6">
    <source>
        <dbReference type="EMBL" id="TLU98149.1"/>
    </source>
</evidence>
<evidence type="ECO:0000256" key="3">
    <source>
        <dbReference type="PIRSR" id="PIRSR000390-1"/>
    </source>
</evidence>
<keyword evidence="1 4" id="KW-0663">Pyridoxal phosphate</keyword>
<comment type="similarity">
    <text evidence="2 5">Belongs to the DegT/DnrJ/EryC1 family.</text>
</comment>
<dbReference type="Pfam" id="PF01041">
    <property type="entry name" value="DegT_DnrJ_EryC1"/>
    <property type="match status" value="1"/>
</dbReference>
<dbReference type="Gene3D" id="3.90.1150.10">
    <property type="entry name" value="Aspartate Aminotransferase, domain 1"/>
    <property type="match status" value="1"/>
</dbReference>
<dbReference type="InterPro" id="IPR015422">
    <property type="entry name" value="PyrdxlP-dep_Trfase_small"/>
</dbReference>
<dbReference type="InterPro" id="IPR000653">
    <property type="entry name" value="DegT/StrS_aminotransferase"/>
</dbReference>
<comment type="caution">
    <text evidence="6">The sequence shown here is derived from an EMBL/GenBank/DDBJ whole genome shotgun (WGS) entry which is preliminary data.</text>
</comment>
<keyword evidence="6" id="KW-0032">Aminotransferase</keyword>
<dbReference type="SUPFAM" id="SSF53383">
    <property type="entry name" value="PLP-dependent transferases"/>
    <property type="match status" value="1"/>
</dbReference>
<dbReference type="PANTHER" id="PTHR30244">
    <property type="entry name" value="TRANSAMINASE"/>
    <property type="match status" value="1"/>
</dbReference>
<dbReference type="Gene3D" id="3.40.640.10">
    <property type="entry name" value="Type I PLP-dependent aspartate aminotransferase-like (Major domain)"/>
    <property type="match status" value="1"/>
</dbReference>
<evidence type="ECO:0000256" key="4">
    <source>
        <dbReference type="PIRSR" id="PIRSR000390-2"/>
    </source>
</evidence>
<protein>
    <submittedName>
        <fullName evidence="6">DegT/DnrJ/EryC1/StrS family aminotransferase</fullName>
    </submittedName>
</protein>
<proteinExistence type="inferred from homology"/>
<evidence type="ECO:0000256" key="2">
    <source>
        <dbReference type="ARBA" id="ARBA00037999"/>
    </source>
</evidence>
<dbReference type="RefSeq" id="WP_138368247.1">
    <property type="nucleotide sequence ID" value="NZ_VCEJ01000008.1"/>
</dbReference>
<dbReference type="GO" id="GO:0030170">
    <property type="term" value="F:pyridoxal phosphate binding"/>
    <property type="evidence" value="ECO:0007669"/>
    <property type="project" value="TreeGrafter"/>
</dbReference>
<sequence length="365" mass="41099">MIPFLDLNQVNAPYIEAIKDASLRVIQSGWYILGNELKNFETAFADYCGSEHCIGVANGLDAITLILKALDFPAGSEIIVPANTYIASVLPVSYLHLKPIFVEPDPRTMLIDPKNIEQHITSTTKAIITVDLYGRSCQMSPILEIAERHQLKVITDAAQAHGAFYQGKKSGNIAHATAFSFYPTKNLGALGDAGAVTTNDAELAEKIKYLRNYGSVVRYRNDYQGVNSRLDEMQAAILSVKLPYLDAENVRRREIAKRYLEEIDVKNLILPPNDQVEQDAWHLFVVRHPRRSEFVRFLDSKGVQTNIHYPLPIHLQRAYQEFSHLSLPLTEQIHEQVVSLPLNPVLTDEEVAYIIQTVNQFDDQA</sequence>
<dbReference type="PANTHER" id="PTHR30244:SF36">
    <property type="entry name" value="3-OXO-GLUCOSE-6-PHOSPHATE:GLUTAMATE AMINOTRANSFERASE"/>
    <property type="match status" value="1"/>
</dbReference>
<dbReference type="OrthoDB" id="9804264at2"/>
<dbReference type="Proteomes" id="UP000306402">
    <property type="component" value="Unassembled WGS sequence"/>
</dbReference>
<keyword evidence="7" id="KW-1185">Reference proteome</keyword>
<reference evidence="6 7" key="1">
    <citation type="submission" date="2019-05" db="EMBL/GenBank/DDBJ databases">
        <authorList>
            <person name="Qu J.-H."/>
        </authorList>
    </citation>
    <scope>NUCLEOTIDE SEQUENCE [LARGE SCALE GENOMIC DNA]</scope>
    <source>
        <strain evidence="6 7">T17</strain>
    </source>
</reference>
<evidence type="ECO:0000256" key="5">
    <source>
        <dbReference type="RuleBase" id="RU004508"/>
    </source>
</evidence>
<evidence type="ECO:0000313" key="7">
    <source>
        <dbReference type="Proteomes" id="UP000306402"/>
    </source>
</evidence>
<name>A0A5R9KPS2_9BACT</name>
<dbReference type="InterPro" id="IPR015421">
    <property type="entry name" value="PyrdxlP-dep_Trfase_major"/>
</dbReference>
<dbReference type="CDD" id="cd00616">
    <property type="entry name" value="AHBA_syn"/>
    <property type="match status" value="1"/>
</dbReference>
<dbReference type="EMBL" id="VCEJ01000008">
    <property type="protein sequence ID" value="TLU98149.1"/>
    <property type="molecule type" value="Genomic_DNA"/>
</dbReference>
<dbReference type="AlphaFoldDB" id="A0A5R9KPS2"/>
<feature type="modified residue" description="N6-(pyridoxal phosphate)lysine" evidence="4">
    <location>
        <position position="185"/>
    </location>
</feature>
<feature type="active site" description="Proton acceptor" evidence="3">
    <location>
        <position position="185"/>
    </location>
</feature>
<accession>A0A5R9KPS2</accession>
<dbReference type="GO" id="GO:0000271">
    <property type="term" value="P:polysaccharide biosynthetic process"/>
    <property type="evidence" value="ECO:0007669"/>
    <property type="project" value="TreeGrafter"/>
</dbReference>
<keyword evidence="6" id="KW-0808">Transferase</keyword>
<dbReference type="InterPro" id="IPR015424">
    <property type="entry name" value="PyrdxlP-dep_Trfase"/>
</dbReference>
<evidence type="ECO:0000256" key="1">
    <source>
        <dbReference type="ARBA" id="ARBA00022898"/>
    </source>
</evidence>
<dbReference type="GO" id="GO:0008483">
    <property type="term" value="F:transaminase activity"/>
    <property type="evidence" value="ECO:0007669"/>
    <property type="project" value="UniProtKB-KW"/>
</dbReference>